<feature type="domain" description="DUF1587" evidence="3">
    <location>
        <begin position="61"/>
        <end position="122"/>
    </location>
</feature>
<gene>
    <name evidence="7" type="ORF">BE08_42330</name>
</gene>
<feature type="domain" description="DUF1588" evidence="4">
    <location>
        <begin position="350"/>
        <end position="450"/>
    </location>
</feature>
<protein>
    <submittedName>
        <fullName evidence="7">Uncharacterized protein</fullName>
    </submittedName>
</protein>
<dbReference type="Pfam" id="PF07626">
    <property type="entry name" value="PSD3"/>
    <property type="match status" value="1"/>
</dbReference>
<dbReference type="Pfam" id="PF07627">
    <property type="entry name" value="PSCyt3"/>
    <property type="match status" value="1"/>
</dbReference>
<feature type="domain" description="DUF1592" evidence="5">
    <location>
        <begin position="218"/>
        <end position="331"/>
    </location>
</feature>
<reference evidence="7 8" key="1">
    <citation type="submission" date="2014-02" db="EMBL/GenBank/DDBJ databases">
        <title>The small core and large imbalanced accessory genome model reveals a collaborative survival strategy of Sorangium cellulosum strains in nature.</title>
        <authorList>
            <person name="Han K."/>
            <person name="Peng R."/>
            <person name="Blom J."/>
            <person name="Li Y.-Z."/>
        </authorList>
    </citation>
    <scope>NUCLEOTIDE SEQUENCE [LARGE SCALE GENOMIC DNA]</scope>
    <source>
        <strain evidence="7 8">So0157-25</strain>
    </source>
</reference>
<dbReference type="InterPro" id="IPR013043">
    <property type="entry name" value="DUF1595"/>
</dbReference>
<sequence length="543" mass="59198">MTFRLDRVFASPWLAAGGCLLGISCTGILGSQDDGGQGDWSQGDPEQDGSVASDGMPLHHMTASEYNNTVAHLLGTRLRPADGFPAFGAKGFDANVNALSNLSQVLVQGYYDAARTLAADAFSNEAQRAAILVCDPAEGAGDGCAREIIERFGLRAFRRPLEAAEVDRYAAQYAHAQTTLEMSPVEAVQHVVRTLLTSPNFLLRIEVGPDSERSPGALNGHEIASRLSYLLWSSLPDEALFDAAEGDELATEDELQRQVDRMLADPKSAAFFQNFFGQWLGTRTLPSHNADATRFPSWNDEVKRAMLDQVNAYFARFTTGGRPWSEFLTTPHPESRLLEPVYANDPEGAREGFLTLPAFLTLSSRADRTSPTSRAKTILEQLFCVPMVPPANVDIPELGDAGGDEGPVENVRQELEKHRASPDCAGCHDVLDPIGLSLEHFDPIGAYRTEYPNGDPIDATGVYEGVEFQDISGLMPVLVEAARTGSCPTEQLFSYALRRRPSGGDRTRIKEINARWEGGTVADLVKHVVTSEAFRLRAKDKAR</sequence>
<dbReference type="InterPro" id="IPR011478">
    <property type="entry name" value="DUF1585"/>
</dbReference>
<evidence type="ECO:0000313" key="8">
    <source>
        <dbReference type="Proteomes" id="UP000075420"/>
    </source>
</evidence>
<comment type="caution">
    <text evidence="7">The sequence shown here is derived from an EMBL/GenBank/DDBJ whole genome shotgun (WGS) entry which is preliminary data.</text>
</comment>
<name>A0A150PG94_SORCE</name>
<dbReference type="EMBL" id="JELY01001810">
    <property type="protein sequence ID" value="KYF54518.1"/>
    <property type="molecule type" value="Genomic_DNA"/>
</dbReference>
<dbReference type="Proteomes" id="UP000075420">
    <property type="component" value="Unassembled WGS sequence"/>
</dbReference>
<evidence type="ECO:0000313" key="7">
    <source>
        <dbReference type="EMBL" id="KYF54518.1"/>
    </source>
</evidence>
<dbReference type="Pfam" id="PF07624">
    <property type="entry name" value="PSD2"/>
    <property type="match status" value="1"/>
</dbReference>
<proteinExistence type="predicted"/>
<evidence type="ECO:0000259" key="6">
    <source>
        <dbReference type="Pfam" id="PF07637"/>
    </source>
</evidence>
<feature type="region of interest" description="Disordered" evidence="1">
    <location>
        <begin position="34"/>
        <end position="58"/>
    </location>
</feature>
<feature type="domain" description="DUF1585" evidence="2">
    <location>
        <begin position="465"/>
        <end position="534"/>
    </location>
</feature>
<dbReference type="Pfam" id="PF07637">
    <property type="entry name" value="PSD5"/>
    <property type="match status" value="1"/>
</dbReference>
<feature type="domain" description="DUF1595" evidence="6">
    <location>
        <begin position="144"/>
        <end position="206"/>
    </location>
</feature>
<dbReference type="InterPro" id="IPR013036">
    <property type="entry name" value="DUF1587"/>
</dbReference>
<dbReference type="InterPro" id="IPR013042">
    <property type="entry name" value="DUF1592"/>
</dbReference>
<organism evidence="7 8">
    <name type="scientific">Sorangium cellulosum</name>
    <name type="common">Polyangium cellulosum</name>
    <dbReference type="NCBI Taxonomy" id="56"/>
    <lineage>
        <taxon>Bacteria</taxon>
        <taxon>Pseudomonadati</taxon>
        <taxon>Myxococcota</taxon>
        <taxon>Polyangia</taxon>
        <taxon>Polyangiales</taxon>
        <taxon>Polyangiaceae</taxon>
        <taxon>Sorangium</taxon>
    </lineage>
</organism>
<dbReference type="AlphaFoldDB" id="A0A150PG94"/>
<dbReference type="PROSITE" id="PS51257">
    <property type="entry name" value="PROKAR_LIPOPROTEIN"/>
    <property type="match status" value="1"/>
</dbReference>
<accession>A0A150PG94</accession>
<evidence type="ECO:0000259" key="5">
    <source>
        <dbReference type="Pfam" id="PF07631"/>
    </source>
</evidence>
<dbReference type="Pfam" id="PF07631">
    <property type="entry name" value="PSD4"/>
    <property type="match status" value="1"/>
</dbReference>
<evidence type="ECO:0000259" key="4">
    <source>
        <dbReference type="Pfam" id="PF07627"/>
    </source>
</evidence>
<evidence type="ECO:0000259" key="3">
    <source>
        <dbReference type="Pfam" id="PF07626"/>
    </source>
</evidence>
<dbReference type="InterPro" id="IPR013039">
    <property type="entry name" value="DUF1588"/>
</dbReference>
<evidence type="ECO:0000256" key="1">
    <source>
        <dbReference type="SAM" id="MobiDB-lite"/>
    </source>
</evidence>
<evidence type="ECO:0000259" key="2">
    <source>
        <dbReference type="Pfam" id="PF07624"/>
    </source>
</evidence>